<sequence>MIHLGNYNTLEVLRSTSVGVFLGDGEGTEVLLPNKYVPDGIDLGQEIKVFCYLDHMERPIATTLEPLIIRDGFAKLKVMEVNDFGAFVDWGLEKQLLVPFRQQQIKLEAGKYYVIHCYLDEKSFRLVGSTKIDKFLNNDQVGLEINQEVDLMVYKKTDLGLSVIINQRHQGLVFSNDVFKNVRVGDQLKGYIKNIRPDNKIDVTLQPIGVEALDFNANKVLELVKNAGGYLPLHDKSDPEAIKESVQLSKKAFKKAIGILYKKRLITIDEEGITLTTED</sequence>
<dbReference type="RefSeq" id="WP_176465460.1">
    <property type="nucleotide sequence ID" value="NZ_MTBC01000004.1"/>
</dbReference>
<dbReference type="InterPro" id="IPR039566">
    <property type="entry name" value="CvfB_S1_st"/>
</dbReference>
<keyword evidence="4" id="KW-1185">Reference proteome</keyword>
<dbReference type="AlphaFoldDB" id="A0A1V6LS41"/>
<dbReference type="Proteomes" id="UP000191680">
    <property type="component" value="Unassembled WGS sequence"/>
</dbReference>
<dbReference type="PANTHER" id="PTHR37296">
    <property type="entry name" value="CONSERVED VIRULENCE FACTOR B"/>
    <property type="match status" value="1"/>
</dbReference>
<comment type="similarity">
    <text evidence="1">Belongs to the CvfB family.</text>
</comment>
<dbReference type="Gene3D" id="2.40.50.140">
    <property type="entry name" value="Nucleic acid-binding proteins"/>
    <property type="match status" value="2"/>
</dbReference>
<dbReference type="PIRSF" id="PIRSF012524">
    <property type="entry name" value="YitL_S1"/>
    <property type="match status" value="1"/>
</dbReference>
<reference evidence="3 4" key="1">
    <citation type="submission" date="2016-12" db="EMBL/GenBank/DDBJ databases">
        <authorList>
            <person name="Song W.-J."/>
            <person name="Kurnit D.M."/>
        </authorList>
    </citation>
    <scope>NUCLEOTIDE SEQUENCE [LARGE SCALE GENOMIC DNA]</scope>
    <source>
        <strain evidence="3 4">HSG9</strain>
    </source>
</reference>
<protein>
    <submittedName>
        <fullName evidence="3">GntR family transcriptional regulator</fullName>
    </submittedName>
</protein>
<dbReference type="SMART" id="SM00316">
    <property type="entry name" value="S1"/>
    <property type="match status" value="2"/>
</dbReference>
<dbReference type="InterPro" id="IPR040764">
    <property type="entry name" value="CvfB_WH"/>
</dbReference>
<accession>A0A1V6LS41</accession>
<feature type="domain" description="S1 motif" evidence="2">
    <location>
        <begin position="3"/>
        <end position="64"/>
    </location>
</feature>
<name>A0A1V6LS41_9FLAO</name>
<dbReference type="InterPro" id="IPR014464">
    <property type="entry name" value="CvfB_fam"/>
</dbReference>
<gene>
    <name evidence="3" type="ORF">BUL40_07865</name>
</gene>
<dbReference type="EMBL" id="MTBC01000004">
    <property type="protein sequence ID" value="OQD43001.1"/>
    <property type="molecule type" value="Genomic_DNA"/>
</dbReference>
<evidence type="ECO:0000313" key="4">
    <source>
        <dbReference type="Proteomes" id="UP000191680"/>
    </source>
</evidence>
<dbReference type="PANTHER" id="PTHR37296:SF1">
    <property type="entry name" value="CONSERVED VIRULENCE FACTOR B"/>
    <property type="match status" value="1"/>
</dbReference>
<dbReference type="InterPro" id="IPR012340">
    <property type="entry name" value="NA-bd_OB-fold"/>
</dbReference>
<dbReference type="Pfam" id="PF17783">
    <property type="entry name" value="WHD_CvfB"/>
    <property type="match status" value="1"/>
</dbReference>
<comment type="caution">
    <text evidence="3">The sequence shown here is derived from an EMBL/GenBank/DDBJ whole genome shotgun (WGS) entry which is preliminary data.</text>
</comment>
<feature type="domain" description="S1 motif" evidence="2">
    <location>
        <begin position="144"/>
        <end position="206"/>
    </location>
</feature>
<evidence type="ECO:0000313" key="3">
    <source>
        <dbReference type="EMBL" id="OQD43001.1"/>
    </source>
</evidence>
<proteinExistence type="inferred from homology"/>
<dbReference type="InterPro" id="IPR003029">
    <property type="entry name" value="S1_domain"/>
</dbReference>
<dbReference type="InterPro" id="IPR036388">
    <property type="entry name" value="WH-like_DNA-bd_sf"/>
</dbReference>
<dbReference type="GO" id="GO:0003676">
    <property type="term" value="F:nucleic acid binding"/>
    <property type="evidence" value="ECO:0007669"/>
    <property type="project" value="InterPro"/>
</dbReference>
<evidence type="ECO:0000256" key="1">
    <source>
        <dbReference type="PIRNR" id="PIRNR012524"/>
    </source>
</evidence>
<evidence type="ECO:0000259" key="2">
    <source>
        <dbReference type="SMART" id="SM00316"/>
    </source>
</evidence>
<dbReference type="Pfam" id="PF13509">
    <property type="entry name" value="S1_2"/>
    <property type="match status" value="1"/>
</dbReference>
<organism evidence="3 4">
    <name type="scientific">Croceivirga radicis</name>
    <dbReference type="NCBI Taxonomy" id="1929488"/>
    <lineage>
        <taxon>Bacteria</taxon>
        <taxon>Pseudomonadati</taxon>
        <taxon>Bacteroidota</taxon>
        <taxon>Flavobacteriia</taxon>
        <taxon>Flavobacteriales</taxon>
        <taxon>Flavobacteriaceae</taxon>
        <taxon>Croceivirga</taxon>
    </lineage>
</organism>
<dbReference type="Gene3D" id="1.10.10.10">
    <property type="entry name" value="Winged helix-like DNA-binding domain superfamily/Winged helix DNA-binding domain"/>
    <property type="match status" value="1"/>
</dbReference>